<evidence type="ECO:0000256" key="2">
    <source>
        <dbReference type="SAM" id="Phobius"/>
    </source>
</evidence>
<sequence>MTFKEVFEGIQAFTENVLFAPLEFLRLGTDSWTLSNIVNWLLMVIGFVAFIYWMGQLKKYNENNEEDRSQTSHGYLGDIPNAPRD</sequence>
<organism evidence="3 4">
    <name type="scientific">Marinirhabdus gelatinilytica</name>
    <dbReference type="NCBI Taxonomy" id="1703343"/>
    <lineage>
        <taxon>Bacteria</taxon>
        <taxon>Pseudomonadati</taxon>
        <taxon>Bacteroidota</taxon>
        <taxon>Flavobacteriia</taxon>
        <taxon>Flavobacteriales</taxon>
        <taxon>Flavobacteriaceae</taxon>
    </lineage>
</organism>
<accession>A0A370QJJ0</accession>
<evidence type="ECO:0000256" key="1">
    <source>
        <dbReference type="SAM" id="MobiDB-lite"/>
    </source>
</evidence>
<feature type="region of interest" description="Disordered" evidence="1">
    <location>
        <begin position="64"/>
        <end position="85"/>
    </location>
</feature>
<name>A0A370QJJ0_9FLAO</name>
<comment type="caution">
    <text evidence="3">The sequence shown here is derived from an EMBL/GenBank/DDBJ whole genome shotgun (WGS) entry which is preliminary data.</text>
</comment>
<dbReference type="InterPro" id="IPR045922">
    <property type="entry name" value="DUF6341"/>
</dbReference>
<evidence type="ECO:0008006" key="5">
    <source>
        <dbReference type="Google" id="ProtNLM"/>
    </source>
</evidence>
<dbReference type="RefSeq" id="WP_115122229.1">
    <property type="nucleotide sequence ID" value="NZ_QRAO01000001.1"/>
</dbReference>
<gene>
    <name evidence="3" type="ORF">C8D94_101407</name>
</gene>
<proteinExistence type="predicted"/>
<keyword evidence="2" id="KW-0472">Membrane</keyword>
<dbReference type="EMBL" id="QRAO01000001">
    <property type="protein sequence ID" value="RDK88533.1"/>
    <property type="molecule type" value="Genomic_DNA"/>
</dbReference>
<reference evidence="3 4" key="1">
    <citation type="submission" date="2018-07" db="EMBL/GenBank/DDBJ databases">
        <title>Genomic Encyclopedia of Type Strains, Phase IV (KMG-IV): sequencing the most valuable type-strain genomes for metagenomic binning, comparative biology and taxonomic classification.</title>
        <authorList>
            <person name="Goeker M."/>
        </authorList>
    </citation>
    <scope>NUCLEOTIDE SEQUENCE [LARGE SCALE GENOMIC DNA]</scope>
    <source>
        <strain evidence="3 4">DSM 101478</strain>
    </source>
</reference>
<keyword evidence="4" id="KW-1185">Reference proteome</keyword>
<evidence type="ECO:0000313" key="4">
    <source>
        <dbReference type="Proteomes" id="UP000255317"/>
    </source>
</evidence>
<dbReference type="OrthoDB" id="1467828at2"/>
<dbReference type="Pfam" id="PF19868">
    <property type="entry name" value="DUF6341"/>
    <property type="match status" value="1"/>
</dbReference>
<keyword evidence="2" id="KW-1133">Transmembrane helix</keyword>
<protein>
    <recommendedName>
        <fullName evidence="5">Uracil phosphoribosyltransferase</fullName>
    </recommendedName>
</protein>
<keyword evidence="2" id="KW-0812">Transmembrane</keyword>
<evidence type="ECO:0000313" key="3">
    <source>
        <dbReference type="EMBL" id="RDK88533.1"/>
    </source>
</evidence>
<dbReference type="Proteomes" id="UP000255317">
    <property type="component" value="Unassembled WGS sequence"/>
</dbReference>
<feature type="transmembrane region" description="Helical" evidence="2">
    <location>
        <begin position="37"/>
        <end position="55"/>
    </location>
</feature>
<dbReference type="AlphaFoldDB" id="A0A370QJJ0"/>